<dbReference type="Proteomes" id="UP000236743">
    <property type="component" value="Unassembled WGS sequence"/>
</dbReference>
<dbReference type="PROSITE" id="PS00189">
    <property type="entry name" value="LIPOYL"/>
    <property type="match status" value="1"/>
</dbReference>
<comment type="similarity">
    <text evidence="2 4">Belongs to the 2-oxoacid dehydrogenase family.</text>
</comment>
<dbReference type="InterPro" id="IPR004167">
    <property type="entry name" value="PSBD"/>
</dbReference>
<reference evidence="8 9" key="1">
    <citation type="submission" date="2016-10" db="EMBL/GenBank/DDBJ databases">
        <authorList>
            <person name="de Groot N.N."/>
        </authorList>
    </citation>
    <scope>NUCLEOTIDE SEQUENCE [LARGE SCALE GENOMIC DNA]</scope>
    <source>
        <strain evidence="8 9">DSM 26656</strain>
    </source>
</reference>
<dbReference type="SUPFAM" id="SSF52777">
    <property type="entry name" value="CoA-dependent acyltransferases"/>
    <property type="match status" value="1"/>
</dbReference>
<keyword evidence="4" id="KW-0012">Acyltransferase</keyword>
<feature type="compositionally biased region" description="Basic and acidic residues" evidence="5">
    <location>
        <begin position="177"/>
        <end position="186"/>
    </location>
</feature>
<comment type="cofactor">
    <cofactor evidence="1 4">
        <name>(R)-lipoate</name>
        <dbReference type="ChEBI" id="CHEBI:83088"/>
    </cofactor>
</comment>
<evidence type="ECO:0000313" key="8">
    <source>
        <dbReference type="EMBL" id="SEG34459.1"/>
    </source>
</evidence>
<dbReference type="EC" id="2.3.1.-" evidence="4"/>
<organism evidence="8 9">
    <name type="scientific">Bosea lathyri</name>
    <dbReference type="NCBI Taxonomy" id="1036778"/>
    <lineage>
        <taxon>Bacteria</taxon>
        <taxon>Pseudomonadati</taxon>
        <taxon>Pseudomonadota</taxon>
        <taxon>Alphaproteobacteria</taxon>
        <taxon>Hyphomicrobiales</taxon>
        <taxon>Boseaceae</taxon>
        <taxon>Bosea</taxon>
    </lineage>
</organism>
<evidence type="ECO:0000259" key="6">
    <source>
        <dbReference type="PROSITE" id="PS50968"/>
    </source>
</evidence>
<dbReference type="OrthoDB" id="9805770at2"/>
<dbReference type="GO" id="GO:0006086">
    <property type="term" value="P:pyruvate decarboxylation to acetyl-CoA"/>
    <property type="evidence" value="ECO:0007669"/>
    <property type="project" value="InterPro"/>
</dbReference>
<dbReference type="InterPro" id="IPR045257">
    <property type="entry name" value="E2/Pdx1"/>
</dbReference>
<feature type="compositionally biased region" description="Polar residues" evidence="5">
    <location>
        <begin position="188"/>
        <end position="199"/>
    </location>
</feature>
<dbReference type="PROSITE" id="PS51826">
    <property type="entry name" value="PSBD"/>
    <property type="match status" value="1"/>
</dbReference>
<feature type="domain" description="Lipoyl-binding" evidence="6">
    <location>
        <begin position="2"/>
        <end position="80"/>
    </location>
</feature>
<feature type="region of interest" description="Disordered" evidence="5">
    <location>
        <begin position="168"/>
        <end position="224"/>
    </location>
</feature>
<accession>A0A1H5ZDA0</accession>
<dbReference type="Gene3D" id="4.10.320.10">
    <property type="entry name" value="E3-binding domain"/>
    <property type="match status" value="1"/>
</dbReference>
<dbReference type="EMBL" id="FNUY01000004">
    <property type="protein sequence ID" value="SEG34459.1"/>
    <property type="molecule type" value="Genomic_DNA"/>
</dbReference>
<dbReference type="InterPro" id="IPR003016">
    <property type="entry name" value="2-oxoA_DH_lipoyl-BS"/>
</dbReference>
<dbReference type="InterPro" id="IPR036625">
    <property type="entry name" value="E3-bd_dom_sf"/>
</dbReference>
<dbReference type="PANTHER" id="PTHR23151">
    <property type="entry name" value="DIHYDROLIPOAMIDE ACETYL/SUCCINYL-TRANSFERASE-RELATED"/>
    <property type="match status" value="1"/>
</dbReference>
<dbReference type="Gene3D" id="2.40.50.100">
    <property type="match status" value="1"/>
</dbReference>
<dbReference type="CDD" id="cd06849">
    <property type="entry name" value="lipoyl_domain"/>
    <property type="match status" value="1"/>
</dbReference>
<sequence length="451" mass="48169">MPVEVILPKVDMDMESGTIEAWHVKEGDLVRKGDTIFEIGTNKAVMEVEAPATGAIRRIRAETGVAITVGTPVAWIYVDGEATDGVIAGADLLPVAMPVSGQVEPAPASTAVEPVVAAAPAGLRATPLARRVARQNGIDIKTITGTGPRGRISESDVTAALVLRGAHQNSTVQTSPHPEEAHRAVSKDGQNGSRASTNILRDAISGEMAPQDEGLKDKDRSQSAGTLKPFSAIRRIVASRLSESMRSAPHFYLTSEIEMSAARDLLRRLSVRHERLAAPKPSLTVLIARVVARVLRDHPLLNASAEGEATRLHERIDIGVAMEREGDLVVPVLRDAGSMDMLAMTREFARLREGVVKRSLTPAELGGGSFTISNLGMYGVDSFTAIINPPQSAILAIGRTVDKPVGRDGQIVLRPMANFTLSSDHRIVDGVTAARFMADLREALESPEVLL</sequence>
<keyword evidence="8" id="KW-0670">Pyruvate</keyword>
<dbReference type="Pfam" id="PF00364">
    <property type="entry name" value="Biotin_lipoyl"/>
    <property type="match status" value="1"/>
</dbReference>
<name>A0A1H5ZDA0_9HYPH</name>
<dbReference type="GO" id="GO:0045254">
    <property type="term" value="C:pyruvate dehydrogenase complex"/>
    <property type="evidence" value="ECO:0007669"/>
    <property type="project" value="InterPro"/>
</dbReference>
<dbReference type="RefSeq" id="WP_103872804.1">
    <property type="nucleotide sequence ID" value="NZ_FNUY01000004.1"/>
</dbReference>
<dbReference type="GO" id="GO:0016746">
    <property type="term" value="F:acyltransferase activity"/>
    <property type="evidence" value="ECO:0007669"/>
    <property type="project" value="UniProtKB-KW"/>
</dbReference>
<keyword evidence="3 4" id="KW-0450">Lipoyl</keyword>
<dbReference type="SUPFAM" id="SSF47005">
    <property type="entry name" value="Peripheral subunit-binding domain of 2-oxo acid dehydrogenase complex"/>
    <property type="match status" value="1"/>
</dbReference>
<keyword evidence="9" id="KW-1185">Reference proteome</keyword>
<evidence type="ECO:0000256" key="1">
    <source>
        <dbReference type="ARBA" id="ARBA00001938"/>
    </source>
</evidence>
<dbReference type="PANTHER" id="PTHR23151:SF90">
    <property type="entry name" value="DIHYDROLIPOYLLYSINE-RESIDUE ACETYLTRANSFERASE COMPONENT OF PYRUVATE DEHYDROGENASE COMPLEX, MITOCHONDRIAL-RELATED"/>
    <property type="match status" value="1"/>
</dbReference>
<gene>
    <name evidence="8" type="ORF">SAMN04488115_104386</name>
</gene>
<evidence type="ECO:0000256" key="4">
    <source>
        <dbReference type="RuleBase" id="RU003423"/>
    </source>
</evidence>
<evidence type="ECO:0000256" key="3">
    <source>
        <dbReference type="ARBA" id="ARBA00022823"/>
    </source>
</evidence>
<dbReference type="Pfam" id="PF00198">
    <property type="entry name" value="2-oxoacid_dh"/>
    <property type="match status" value="1"/>
</dbReference>
<evidence type="ECO:0000256" key="5">
    <source>
        <dbReference type="SAM" id="MobiDB-lite"/>
    </source>
</evidence>
<dbReference type="InterPro" id="IPR001078">
    <property type="entry name" value="2-oxoacid_DH_actylTfrase"/>
</dbReference>
<protein>
    <recommendedName>
        <fullName evidence="4">Dihydrolipoamide acetyltransferase component of pyruvate dehydrogenase complex</fullName>
        <ecNumber evidence="4">2.3.1.-</ecNumber>
    </recommendedName>
</protein>
<dbReference type="InterPro" id="IPR023213">
    <property type="entry name" value="CAT-like_dom_sf"/>
</dbReference>
<dbReference type="SUPFAM" id="SSF51230">
    <property type="entry name" value="Single hybrid motif"/>
    <property type="match status" value="1"/>
</dbReference>
<evidence type="ECO:0000256" key="2">
    <source>
        <dbReference type="ARBA" id="ARBA00007317"/>
    </source>
</evidence>
<evidence type="ECO:0000259" key="7">
    <source>
        <dbReference type="PROSITE" id="PS51826"/>
    </source>
</evidence>
<keyword evidence="4 8" id="KW-0808">Transferase</keyword>
<dbReference type="InterPro" id="IPR000089">
    <property type="entry name" value="Biotin_lipoyl"/>
</dbReference>
<evidence type="ECO:0000313" key="9">
    <source>
        <dbReference type="Proteomes" id="UP000236743"/>
    </source>
</evidence>
<proteinExistence type="inferred from homology"/>
<dbReference type="InterPro" id="IPR011053">
    <property type="entry name" value="Single_hybrid_motif"/>
</dbReference>
<feature type="domain" description="Peripheral subunit-binding (PSBD)" evidence="7">
    <location>
        <begin position="124"/>
        <end position="161"/>
    </location>
</feature>
<dbReference type="PROSITE" id="PS50968">
    <property type="entry name" value="BIOTINYL_LIPOYL"/>
    <property type="match status" value="1"/>
</dbReference>
<dbReference type="Gene3D" id="3.30.559.10">
    <property type="entry name" value="Chloramphenicol acetyltransferase-like domain"/>
    <property type="match status" value="1"/>
</dbReference>
<dbReference type="Pfam" id="PF02817">
    <property type="entry name" value="E3_binding"/>
    <property type="match status" value="1"/>
</dbReference>
<dbReference type="AlphaFoldDB" id="A0A1H5ZDA0"/>